<dbReference type="AlphaFoldDB" id="A0A8J4GQR2"/>
<evidence type="ECO:0000313" key="1">
    <source>
        <dbReference type="EMBL" id="GIM11983.1"/>
    </source>
</evidence>
<protein>
    <submittedName>
        <fullName evidence="1">Uncharacterized protein</fullName>
    </submittedName>
</protein>
<reference evidence="1" key="1">
    <citation type="journal article" date="2021" name="Proc. Natl. Acad. Sci. U.S.A.">
        <title>Three genomes in the algal genus Volvox reveal the fate of a haploid sex-determining region after a transition to homothallism.</title>
        <authorList>
            <person name="Yamamoto K."/>
            <person name="Hamaji T."/>
            <person name="Kawai-Toyooka H."/>
            <person name="Matsuzaki R."/>
            <person name="Takahashi F."/>
            <person name="Nishimura Y."/>
            <person name="Kawachi M."/>
            <person name="Noguchi H."/>
            <person name="Minakuchi Y."/>
            <person name="Umen J.G."/>
            <person name="Toyoda A."/>
            <person name="Nozaki H."/>
        </authorList>
    </citation>
    <scope>NUCLEOTIDE SEQUENCE</scope>
    <source>
        <strain evidence="1">NIES-3785</strain>
    </source>
</reference>
<dbReference type="Proteomes" id="UP000722791">
    <property type="component" value="Unassembled WGS sequence"/>
</dbReference>
<sequence>MPYTSRSRRTTCTALTDPYPPPLLCADDAVALAVVASSTANTVPTAAMRLTRGWYDRTETACCSSQMGSSRPQGVVQVGFFGQRPGAQRLGLVSAFDRSSREATAAAQPTG</sequence>
<proteinExistence type="predicted"/>
<gene>
    <name evidence="1" type="ORF">Vretimale_15414</name>
</gene>
<evidence type="ECO:0000313" key="2">
    <source>
        <dbReference type="Proteomes" id="UP000722791"/>
    </source>
</evidence>
<name>A0A8J4GQR2_9CHLO</name>
<organism evidence="1 2">
    <name type="scientific">Volvox reticuliferus</name>
    <dbReference type="NCBI Taxonomy" id="1737510"/>
    <lineage>
        <taxon>Eukaryota</taxon>
        <taxon>Viridiplantae</taxon>
        <taxon>Chlorophyta</taxon>
        <taxon>core chlorophytes</taxon>
        <taxon>Chlorophyceae</taxon>
        <taxon>CS clade</taxon>
        <taxon>Chlamydomonadales</taxon>
        <taxon>Volvocaceae</taxon>
        <taxon>Volvox</taxon>
    </lineage>
</organism>
<comment type="caution">
    <text evidence="1">The sequence shown here is derived from an EMBL/GenBank/DDBJ whole genome shotgun (WGS) entry which is preliminary data.</text>
</comment>
<accession>A0A8J4GQR2</accession>
<dbReference type="EMBL" id="BNCQ01000041">
    <property type="protein sequence ID" value="GIM11983.1"/>
    <property type="molecule type" value="Genomic_DNA"/>
</dbReference>